<evidence type="ECO:0000313" key="2">
    <source>
        <dbReference type="Proteomes" id="UP000183253"/>
    </source>
</evidence>
<protein>
    <submittedName>
        <fullName evidence="1">Uncharacterized protein</fullName>
    </submittedName>
</protein>
<dbReference type="Proteomes" id="UP000183253">
    <property type="component" value="Unassembled WGS sequence"/>
</dbReference>
<proteinExistence type="predicted"/>
<sequence>MRAVRPGVSDSSERLLSLARAYMALYRAVFCCGQLEREFSGSRGLSEAGSALFKVMRRKVEGSGMGEERSELLSCMYQLMTDTVVIPDSDKRRSWDTLALELFRRYFQTAIREEGLIRTGICRCILDYFYFSLPEDDEWFLFLKTTVREWASAFSADKGWEGVGDLEALERIGVMNRNSYMFLDTTCDETVRMAFEFYSRALAGREMVPLHVLGRLYDAAMDGNAYPIDRRTAGVVADRISVLGGIYPDDSDERLYALSYRVCSLCEKIMGEVQQEAVAS</sequence>
<organism evidence="1 2">
    <name type="scientific">Alistipes timonensis JC136</name>
    <dbReference type="NCBI Taxonomy" id="1033731"/>
    <lineage>
        <taxon>Bacteria</taxon>
        <taxon>Pseudomonadati</taxon>
        <taxon>Bacteroidota</taxon>
        <taxon>Bacteroidia</taxon>
        <taxon>Bacteroidales</taxon>
        <taxon>Rikenellaceae</taxon>
        <taxon>Alistipes</taxon>
    </lineage>
</organism>
<dbReference type="EMBL" id="FNRI01000014">
    <property type="protein sequence ID" value="SEB02358.1"/>
    <property type="molecule type" value="Genomic_DNA"/>
</dbReference>
<reference evidence="1 2" key="1">
    <citation type="submission" date="2016-10" db="EMBL/GenBank/DDBJ databases">
        <authorList>
            <person name="de Groot N.N."/>
        </authorList>
    </citation>
    <scope>NUCLEOTIDE SEQUENCE [LARGE SCALE GENOMIC DNA]</scope>
    <source>
        <strain evidence="1 2">DSM 25383</strain>
    </source>
</reference>
<gene>
    <name evidence="1" type="ORF">SAMN05444145_11416</name>
</gene>
<accession>A0A1H4G0C0</accession>
<name>A0A1H4G0C0_9BACT</name>
<dbReference type="STRING" id="1033731.SAMN05444145_11416"/>
<keyword evidence="2" id="KW-1185">Reference proteome</keyword>
<dbReference type="AlphaFoldDB" id="A0A1H4G0C0"/>
<evidence type="ECO:0000313" key="1">
    <source>
        <dbReference type="EMBL" id="SEB02358.1"/>
    </source>
</evidence>